<feature type="signal peptide" evidence="4">
    <location>
        <begin position="1"/>
        <end position="28"/>
    </location>
</feature>
<dbReference type="InterPro" id="IPR050490">
    <property type="entry name" value="Bact_solute-bd_prot1"/>
</dbReference>
<dbReference type="PROSITE" id="PS01037">
    <property type="entry name" value="SBP_BACTERIAL_1"/>
    <property type="match status" value="1"/>
</dbReference>
<keyword evidence="3 4" id="KW-0732">Signal</keyword>
<gene>
    <name evidence="5" type="ORF">FPZ41_18580</name>
</gene>
<evidence type="ECO:0000256" key="3">
    <source>
        <dbReference type="ARBA" id="ARBA00022729"/>
    </source>
</evidence>
<dbReference type="AlphaFoldDB" id="A0A5N8WT64"/>
<dbReference type="GO" id="GO:0055085">
    <property type="term" value="P:transmembrane transport"/>
    <property type="evidence" value="ECO:0007669"/>
    <property type="project" value="InterPro"/>
</dbReference>
<dbReference type="InterPro" id="IPR006061">
    <property type="entry name" value="SBP_1_CS"/>
</dbReference>
<dbReference type="Proteomes" id="UP000373149">
    <property type="component" value="Unassembled WGS sequence"/>
</dbReference>
<evidence type="ECO:0000256" key="4">
    <source>
        <dbReference type="SAM" id="SignalP"/>
    </source>
</evidence>
<evidence type="ECO:0000256" key="2">
    <source>
        <dbReference type="ARBA" id="ARBA00022448"/>
    </source>
</evidence>
<comment type="similarity">
    <text evidence="1">Belongs to the bacterial solute-binding protein 1 family.</text>
</comment>
<evidence type="ECO:0000313" key="5">
    <source>
        <dbReference type="EMBL" id="MPY50469.1"/>
    </source>
</evidence>
<organism evidence="5 6">
    <name type="scientific">Streptomyces acidicola</name>
    <dbReference type="NCBI Taxonomy" id="2596892"/>
    <lineage>
        <taxon>Bacteria</taxon>
        <taxon>Bacillati</taxon>
        <taxon>Actinomycetota</taxon>
        <taxon>Actinomycetes</taxon>
        <taxon>Kitasatosporales</taxon>
        <taxon>Streptomycetaceae</taxon>
        <taxon>Streptomyces</taxon>
    </lineage>
</organism>
<dbReference type="Gene3D" id="3.40.190.10">
    <property type="entry name" value="Periplasmic binding protein-like II"/>
    <property type="match status" value="1"/>
</dbReference>
<accession>A0A5N8WT64</accession>
<protein>
    <submittedName>
        <fullName evidence="5">Extracellular solute-binding protein</fullName>
    </submittedName>
</protein>
<evidence type="ECO:0000256" key="1">
    <source>
        <dbReference type="ARBA" id="ARBA00008520"/>
    </source>
</evidence>
<dbReference type="InterPro" id="IPR006311">
    <property type="entry name" value="TAT_signal"/>
</dbReference>
<dbReference type="PROSITE" id="PS51257">
    <property type="entry name" value="PROKAR_LIPOPROTEIN"/>
    <property type="match status" value="1"/>
</dbReference>
<dbReference type="PROSITE" id="PS51318">
    <property type="entry name" value="TAT"/>
    <property type="match status" value="1"/>
</dbReference>
<keyword evidence="2" id="KW-0813">Transport</keyword>
<reference evidence="5 6" key="1">
    <citation type="submission" date="2019-09" db="EMBL/GenBank/DDBJ databases">
        <authorList>
            <person name="Duangmal K."/>
            <person name="Teo W.F.A."/>
            <person name="Lipun K."/>
        </authorList>
    </citation>
    <scope>NUCLEOTIDE SEQUENCE [LARGE SCALE GENOMIC DNA]</scope>
    <source>
        <strain evidence="5 6">K1PN6</strain>
    </source>
</reference>
<proteinExistence type="inferred from homology"/>
<dbReference type="SUPFAM" id="SSF53850">
    <property type="entry name" value="Periplasmic binding protein-like II"/>
    <property type="match status" value="1"/>
</dbReference>
<name>A0A5N8WT64_9ACTN</name>
<dbReference type="RefSeq" id="WP_152864029.1">
    <property type="nucleotide sequence ID" value="NZ_VMNX01000063.1"/>
</dbReference>
<keyword evidence="6" id="KW-1185">Reference proteome</keyword>
<dbReference type="InterPro" id="IPR006059">
    <property type="entry name" value="SBP"/>
</dbReference>
<comment type="caution">
    <text evidence="5">The sequence shown here is derived from an EMBL/GenBank/DDBJ whole genome shotgun (WGS) entry which is preliminary data.</text>
</comment>
<dbReference type="PANTHER" id="PTHR43649:SF12">
    <property type="entry name" value="DIACETYLCHITOBIOSE BINDING PROTEIN DASA"/>
    <property type="match status" value="1"/>
</dbReference>
<dbReference type="Pfam" id="PF13416">
    <property type="entry name" value="SBP_bac_8"/>
    <property type="match status" value="1"/>
</dbReference>
<dbReference type="PANTHER" id="PTHR43649">
    <property type="entry name" value="ARABINOSE-BINDING PROTEIN-RELATED"/>
    <property type="match status" value="1"/>
</dbReference>
<feature type="chain" id="PRO_5039371969" evidence="4">
    <location>
        <begin position="29"/>
        <end position="456"/>
    </location>
</feature>
<evidence type="ECO:0000313" key="6">
    <source>
        <dbReference type="Proteomes" id="UP000373149"/>
    </source>
</evidence>
<sequence>MNVLARLRSRRRLTGAGVAAIVALVAGACGVSGATAPKAEQGDIPAEVSKPTTISFWHVYTGADGTAIDALVKKFEAANPNIKVEPQFVGGFADVHKKVVSALQAGSAPDVAIAYPPNVLEYAKSKRVLDLTPYVKKAGVGLSKSDISDILPSELQRNRYSMNGGAYLSFPFAVNVAALYYNGDLLRKAGFDAPPRTWAEFERQCKAVKALGKTCYAANANASTLNAIAYSYGTSPVTPEGKASFDAPEWGDTLGLLGRLVNSGSAQLASTGDAQTADQNEFVSGKAAFIIRPSRVAPFLSQAVGDKFKWNAAALPQAKQTDTPTTALYGPGLVAFSSDADRQLASWQFIRFLASAQTQASWAMSTGNLPVRHSVQTDKSYAAYLKEHPATAAAVGLTGGAHWEGAVGDQGIVTYLPQKFRNSMEDIEAGVLSGAIKPVQAQDQLQAQATQALSAK</sequence>
<dbReference type="EMBL" id="VMNX01000063">
    <property type="protein sequence ID" value="MPY50469.1"/>
    <property type="molecule type" value="Genomic_DNA"/>
</dbReference>